<feature type="region of interest" description="Disordered" evidence="3">
    <location>
        <begin position="486"/>
        <end position="518"/>
    </location>
</feature>
<dbReference type="AlphaFoldDB" id="A0A0J9XAP7"/>
<keyword evidence="1" id="KW-0479">Metal-binding</keyword>
<feature type="compositionally biased region" description="Pro residues" evidence="3">
    <location>
        <begin position="28"/>
        <end position="47"/>
    </location>
</feature>
<gene>
    <name evidence="5" type="ORF">BN980_GECA07s01242g</name>
</gene>
<feature type="region of interest" description="Disordered" evidence="3">
    <location>
        <begin position="21"/>
        <end position="54"/>
    </location>
</feature>
<keyword evidence="6" id="KW-1185">Reference proteome</keyword>
<evidence type="ECO:0000256" key="2">
    <source>
        <dbReference type="SAM" id="Coils"/>
    </source>
</evidence>
<comment type="caution">
    <text evidence="5">The sequence shown here is derived from an EMBL/GenBank/DDBJ whole genome shotgun (WGS) entry which is preliminary data.</text>
</comment>
<name>A0A0J9XAP7_GEOCN</name>
<dbReference type="GO" id="GO:0008270">
    <property type="term" value="F:zinc ion binding"/>
    <property type="evidence" value="ECO:0007669"/>
    <property type="project" value="UniProtKB-KW"/>
</dbReference>
<feature type="region of interest" description="Disordered" evidence="3">
    <location>
        <begin position="434"/>
        <end position="459"/>
    </location>
</feature>
<evidence type="ECO:0000256" key="1">
    <source>
        <dbReference type="PROSITE-ProRule" id="PRU00723"/>
    </source>
</evidence>
<evidence type="ECO:0000313" key="5">
    <source>
        <dbReference type="EMBL" id="CDO54230.1"/>
    </source>
</evidence>
<evidence type="ECO:0000259" key="4">
    <source>
        <dbReference type="PROSITE" id="PS50103"/>
    </source>
</evidence>
<accession>A0A0J9XAP7</accession>
<keyword evidence="1" id="KW-0863">Zinc-finger</keyword>
<sequence>MSTDLEAKRLAVLQSMKKAKPLTEIAVKPPPPPSSLPPPLPPPPSGPKPSSGTSLVNAVLDLTNLGYEFWQIVEKSGVRPEVLTKAYEELGYPVPPAPIQPSTAPSSEPTVSAPAPEPQSKTKSPSPPISAKPTSPPTSALPSKVHRFGEDRSHSVSITLSDDDDSESDSGSDNFFENDTTTRKNTQSTTKRNTTKANPTDRQKLAETLEAQRAKIRQVAAQLKLLQDQKGNESAVSTPAPESATITNNISANSNGVHSNVDANVSSLASSSGIKSVPPTPIVNATPISSEIATSVPSEVATRMSSEGAADIPKHVSANDINLTAALSISMDRMKSLSGSLENFKREQAKLNSQTKLYTKQLENNRVETTKRQIEELKRELERKMAELLDRTYKFASAQASLSAIELQKKRIQEGISRVMNDLKLAREELEHLRVDTPVPESQPTGALTNGTTSNAPATIKNVVPLARSSGESQDGDSDIEILDVSNHISSSSPESKKRKGSELIKTEKRQVLDQPSQQILSVKAPESVTIPQTIKNEPKTDSKQFKFPPKYFTPYESPLKPFKSFRFSPFYKESVSGGYKSLTYSNTITQKKNIVCSNEIFKGKCTNKKCPYLHFAQMKPTDYTILGEMNRAFIGETPEEVAIYKKKLHDRILELGHSSDFSTVADAAIDFRRNYNATSKDRILDWNKFESIKEKAFKKRSEPAPVESNALINELTS</sequence>
<feature type="compositionally biased region" description="Low complexity" evidence="3">
    <location>
        <begin position="183"/>
        <end position="196"/>
    </location>
</feature>
<dbReference type="EMBL" id="CCBN010000007">
    <property type="protein sequence ID" value="CDO54230.1"/>
    <property type="molecule type" value="Genomic_DNA"/>
</dbReference>
<evidence type="ECO:0000313" key="6">
    <source>
        <dbReference type="Proteomes" id="UP000242525"/>
    </source>
</evidence>
<dbReference type="STRING" id="1173061.A0A0J9XAP7"/>
<feature type="domain" description="C3H1-type" evidence="4">
    <location>
        <begin position="591"/>
        <end position="618"/>
    </location>
</feature>
<dbReference type="PROSITE" id="PS50103">
    <property type="entry name" value="ZF_C3H1"/>
    <property type="match status" value="1"/>
</dbReference>
<keyword evidence="2" id="KW-0175">Coiled coil</keyword>
<dbReference type="InterPro" id="IPR000571">
    <property type="entry name" value="Znf_CCCH"/>
</dbReference>
<feature type="compositionally biased region" description="Polar residues" evidence="3">
    <location>
        <begin position="440"/>
        <end position="457"/>
    </location>
</feature>
<feature type="compositionally biased region" description="Basic and acidic residues" evidence="3">
    <location>
        <begin position="501"/>
        <end position="512"/>
    </location>
</feature>
<feature type="compositionally biased region" description="Acidic residues" evidence="3">
    <location>
        <begin position="161"/>
        <end position="170"/>
    </location>
</feature>
<feature type="zinc finger region" description="C3H1-type" evidence="1">
    <location>
        <begin position="591"/>
        <end position="618"/>
    </location>
</feature>
<organism evidence="5 6">
    <name type="scientific">Geotrichum candidum</name>
    <name type="common">Oospora lactis</name>
    <name type="synonym">Dipodascus geotrichum</name>
    <dbReference type="NCBI Taxonomy" id="1173061"/>
    <lineage>
        <taxon>Eukaryota</taxon>
        <taxon>Fungi</taxon>
        <taxon>Dikarya</taxon>
        <taxon>Ascomycota</taxon>
        <taxon>Saccharomycotina</taxon>
        <taxon>Dipodascomycetes</taxon>
        <taxon>Dipodascales</taxon>
        <taxon>Dipodascaceae</taxon>
        <taxon>Geotrichum</taxon>
    </lineage>
</organism>
<feature type="coiled-coil region" evidence="2">
    <location>
        <begin position="334"/>
        <end position="391"/>
    </location>
</feature>
<dbReference type="Proteomes" id="UP000242525">
    <property type="component" value="Unassembled WGS sequence"/>
</dbReference>
<reference evidence="5" key="1">
    <citation type="submission" date="2014-03" db="EMBL/GenBank/DDBJ databases">
        <authorList>
            <person name="Casaregola S."/>
        </authorList>
    </citation>
    <scope>NUCLEOTIDE SEQUENCE [LARGE SCALE GENOMIC DNA]</scope>
    <source>
        <strain evidence="5">CLIB 918</strain>
    </source>
</reference>
<feature type="compositionally biased region" description="Polar residues" evidence="3">
    <location>
        <begin position="100"/>
        <end position="110"/>
    </location>
</feature>
<evidence type="ECO:0000256" key="3">
    <source>
        <dbReference type="SAM" id="MobiDB-lite"/>
    </source>
</evidence>
<proteinExistence type="predicted"/>
<feature type="region of interest" description="Disordered" evidence="3">
    <location>
        <begin position="91"/>
        <end position="203"/>
    </location>
</feature>
<keyword evidence="1" id="KW-0862">Zinc</keyword>
<feature type="compositionally biased region" description="Pro residues" evidence="3">
    <location>
        <begin position="125"/>
        <end position="136"/>
    </location>
</feature>
<dbReference type="OrthoDB" id="1922977at2759"/>
<protein>
    <recommendedName>
        <fullName evidence="4">C3H1-type domain-containing protein</fullName>
    </recommendedName>
</protein>